<proteinExistence type="predicted"/>
<dbReference type="EMBL" id="BOMG01000044">
    <property type="protein sequence ID" value="GID54906.1"/>
    <property type="molecule type" value="Genomic_DNA"/>
</dbReference>
<feature type="region of interest" description="Disordered" evidence="1">
    <location>
        <begin position="49"/>
        <end position="70"/>
    </location>
</feature>
<sequence length="358" mass="38248">MATGYVYRSLADLQGLGQRVIDKAVEVVAWQDESYSMAQQGSINDYNRYGPPGVPTQNPHYQPPASGEPSDVANVQEYVRQALADVPELFTAFAVPDPDIAAGMMNGPLYRTAGTLVPNLRIARRADGGLSTEVLAGDSEVEPVGQLAVNIGLHMEHWEGDAAIEFSGYCSKLGTAAVMQQSAALNLAEIMEAHLEIRRRQLTDAWRIGEDTIKVMDSLSAWCRSRKKSTQTVLTVVGAIAAVVVISVAPEALPAGAALGAEVIQGLGAVLGTVPDSKEETLSIAGATVQDVIQSMSVALYTLQARVDAQEELLVGALSKLATAMNERRGSLLVEPLGKYIGLADADLPELREQFYNR</sequence>
<gene>
    <name evidence="2" type="ORF">Aco03nite_033100</name>
</gene>
<reference evidence="2 3" key="1">
    <citation type="submission" date="2021-01" db="EMBL/GenBank/DDBJ databases">
        <title>Whole genome shotgun sequence of Actinoplanes couchii NBRC 106145.</title>
        <authorList>
            <person name="Komaki H."/>
            <person name="Tamura T."/>
        </authorList>
    </citation>
    <scope>NUCLEOTIDE SEQUENCE [LARGE SCALE GENOMIC DNA]</scope>
    <source>
        <strain evidence="2 3">NBRC 106145</strain>
    </source>
</reference>
<evidence type="ECO:0008006" key="4">
    <source>
        <dbReference type="Google" id="ProtNLM"/>
    </source>
</evidence>
<evidence type="ECO:0000256" key="1">
    <source>
        <dbReference type="SAM" id="MobiDB-lite"/>
    </source>
</evidence>
<evidence type="ECO:0000313" key="3">
    <source>
        <dbReference type="Proteomes" id="UP000612282"/>
    </source>
</evidence>
<accession>A0ABQ3X8S2</accession>
<protein>
    <recommendedName>
        <fullName evidence="4">ESX-1 secretion-associated protein EspA/EspE-like domain-containing protein</fullName>
    </recommendedName>
</protein>
<comment type="caution">
    <text evidence="2">The sequence shown here is derived from an EMBL/GenBank/DDBJ whole genome shotgun (WGS) entry which is preliminary data.</text>
</comment>
<keyword evidence="3" id="KW-1185">Reference proteome</keyword>
<name>A0ABQ3X8S2_9ACTN</name>
<organism evidence="2 3">
    <name type="scientific">Actinoplanes couchii</name>
    <dbReference type="NCBI Taxonomy" id="403638"/>
    <lineage>
        <taxon>Bacteria</taxon>
        <taxon>Bacillati</taxon>
        <taxon>Actinomycetota</taxon>
        <taxon>Actinomycetes</taxon>
        <taxon>Micromonosporales</taxon>
        <taxon>Micromonosporaceae</taxon>
        <taxon>Actinoplanes</taxon>
    </lineage>
</organism>
<dbReference type="Proteomes" id="UP000612282">
    <property type="component" value="Unassembled WGS sequence"/>
</dbReference>
<evidence type="ECO:0000313" key="2">
    <source>
        <dbReference type="EMBL" id="GID54906.1"/>
    </source>
</evidence>